<dbReference type="InterPro" id="IPR001242">
    <property type="entry name" value="Condensation_dom"/>
</dbReference>
<dbReference type="Pfam" id="PF00668">
    <property type="entry name" value="Condensation"/>
    <property type="match status" value="1"/>
</dbReference>
<dbReference type="Gene3D" id="1.10.1200.10">
    <property type="entry name" value="ACP-like"/>
    <property type="match status" value="1"/>
</dbReference>
<dbReference type="InterPro" id="IPR009081">
    <property type="entry name" value="PP-bd_ACP"/>
</dbReference>
<evidence type="ECO:0000313" key="7">
    <source>
        <dbReference type="Proteomes" id="UP000239494"/>
    </source>
</evidence>
<dbReference type="PROSITE" id="PS50075">
    <property type="entry name" value="CARRIER"/>
    <property type="match status" value="1"/>
</dbReference>
<dbReference type="Pfam" id="PF00550">
    <property type="entry name" value="PP-binding"/>
    <property type="match status" value="1"/>
</dbReference>
<dbReference type="Gene3D" id="3.30.559.10">
    <property type="entry name" value="Chloramphenicol acetyltransferase-like domain"/>
    <property type="match status" value="1"/>
</dbReference>
<dbReference type="InterPro" id="IPR036736">
    <property type="entry name" value="ACP-like_sf"/>
</dbReference>
<dbReference type="PANTHER" id="PTHR45398:SF1">
    <property type="entry name" value="ENZYME, PUTATIVE (JCVI)-RELATED"/>
    <property type="match status" value="1"/>
</dbReference>
<evidence type="ECO:0000256" key="1">
    <source>
        <dbReference type="ARBA" id="ARBA00001957"/>
    </source>
</evidence>
<dbReference type="Gene3D" id="3.30.559.30">
    <property type="entry name" value="Nonribosomal peptide synthetase, condensation domain"/>
    <property type="match status" value="1"/>
</dbReference>
<evidence type="ECO:0000313" key="6">
    <source>
        <dbReference type="EMBL" id="PRY41651.1"/>
    </source>
</evidence>
<feature type="region of interest" description="Disordered" evidence="4">
    <location>
        <begin position="1"/>
        <end position="20"/>
    </location>
</feature>
<dbReference type="GO" id="GO:0031177">
    <property type="term" value="F:phosphopantetheine binding"/>
    <property type="evidence" value="ECO:0007669"/>
    <property type="project" value="InterPro"/>
</dbReference>
<dbReference type="PROSITE" id="PS00012">
    <property type="entry name" value="PHOSPHOPANTETHEINE"/>
    <property type="match status" value="1"/>
</dbReference>
<evidence type="ECO:0000256" key="4">
    <source>
        <dbReference type="SAM" id="MobiDB-lite"/>
    </source>
</evidence>
<dbReference type="InterPro" id="IPR020806">
    <property type="entry name" value="PKS_PP-bd"/>
</dbReference>
<keyword evidence="3" id="KW-0597">Phosphoprotein</keyword>
<dbReference type="InterPro" id="IPR010060">
    <property type="entry name" value="NRPS_synth"/>
</dbReference>
<dbReference type="InterPro" id="IPR006162">
    <property type="entry name" value="Ppantetheine_attach_site"/>
</dbReference>
<dbReference type="NCBIfam" id="TIGR01720">
    <property type="entry name" value="NRPS-para261"/>
    <property type="match status" value="1"/>
</dbReference>
<dbReference type="SUPFAM" id="SSF47336">
    <property type="entry name" value="ACP-like"/>
    <property type="match status" value="1"/>
</dbReference>
<evidence type="ECO:0000259" key="5">
    <source>
        <dbReference type="PROSITE" id="PS50075"/>
    </source>
</evidence>
<dbReference type="SUPFAM" id="SSF52777">
    <property type="entry name" value="CoA-dependent acyltransferases"/>
    <property type="match status" value="2"/>
</dbReference>
<comment type="caution">
    <text evidence="6">The sequence shown here is derived from an EMBL/GenBank/DDBJ whole genome shotgun (WGS) entry which is preliminary data.</text>
</comment>
<evidence type="ECO:0000256" key="3">
    <source>
        <dbReference type="ARBA" id="ARBA00022553"/>
    </source>
</evidence>
<accession>A0A2T0T7M7</accession>
<gene>
    <name evidence="6" type="ORF">CLV43_105409</name>
</gene>
<dbReference type="GO" id="GO:0003824">
    <property type="term" value="F:catalytic activity"/>
    <property type="evidence" value="ECO:0007669"/>
    <property type="project" value="InterPro"/>
</dbReference>
<dbReference type="InterPro" id="IPR023213">
    <property type="entry name" value="CAT-like_dom_sf"/>
</dbReference>
<keyword evidence="7" id="KW-1185">Reference proteome</keyword>
<dbReference type="PANTHER" id="PTHR45398">
    <property type="match status" value="1"/>
</dbReference>
<dbReference type="Proteomes" id="UP000239494">
    <property type="component" value="Unassembled WGS sequence"/>
</dbReference>
<comment type="cofactor">
    <cofactor evidence="1">
        <name>pantetheine 4'-phosphate</name>
        <dbReference type="ChEBI" id="CHEBI:47942"/>
    </cofactor>
</comment>
<proteinExistence type="predicted"/>
<keyword evidence="2" id="KW-0596">Phosphopantetheine</keyword>
<dbReference type="SMART" id="SM00823">
    <property type="entry name" value="PKS_PP"/>
    <property type="match status" value="1"/>
</dbReference>
<dbReference type="EMBL" id="PVTF01000005">
    <property type="protein sequence ID" value="PRY41651.1"/>
    <property type="molecule type" value="Genomic_DNA"/>
</dbReference>
<feature type="domain" description="Carrier" evidence="5">
    <location>
        <begin position="20"/>
        <end position="94"/>
    </location>
</feature>
<evidence type="ECO:0000256" key="2">
    <source>
        <dbReference type="ARBA" id="ARBA00022450"/>
    </source>
</evidence>
<name>A0A2T0T7M7_9PSEU</name>
<dbReference type="GO" id="GO:0008610">
    <property type="term" value="P:lipid biosynthetic process"/>
    <property type="evidence" value="ECO:0007669"/>
    <property type="project" value="UniProtKB-ARBA"/>
</dbReference>
<dbReference type="OrthoDB" id="2472181at2"/>
<reference evidence="6 7" key="1">
    <citation type="submission" date="2018-03" db="EMBL/GenBank/DDBJ databases">
        <title>Genomic Encyclopedia of Archaeal and Bacterial Type Strains, Phase II (KMG-II): from individual species to whole genera.</title>
        <authorList>
            <person name="Goeker M."/>
        </authorList>
    </citation>
    <scope>NUCLEOTIDE SEQUENCE [LARGE SCALE GENOMIC DNA]</scope>
    <source>
        <strain evidence="6 7">DSM 44720</strain>
    </source>
</reference>
<sequence>MRENVTSPFDAVNSGVTGGTPATRHQRILCQLVADVLGVGDVGIGDGFVALGGDSIIAMQLVSRARKAGLRITVGDVLAQPDVEALARTATPLAQEPAPVADRGVGPVATTPIMRWFRERGGVVDTYNQFAVLRTPSGLTEPRLISMVQALFDHHDMLRLRLSTSGDEADWVLETRPVGAVDAASAIRRTDVTGHPEQEWAALVRQESDAARDRLRPTEGNVLQAVWFDAGPDRQGLLALVVHHLAVDSISWRVLAADLSTAWQAVERGAAITLDPVPTSFRRWSGVLGEQAQAQATVAQLPGWLDLLRPGAARFGDRARVPGQDVESRDRSFTESLPAEFTEALLTTVPSLFNAGVNDVLLAGLAQAMGDWHGRRGTAGDGTALLHLEGHGREEVLAEVDVSRTVGWFTGLFPIRLDLGEPHRGDAHAAGAAVGHAVRQVKERMRGVPDKGVRYGLLRYLNPLTGALLEEAAQPEFVFNYLGRFEVSDDDWSVVPEYGTGLDDTGSGMPMAHSIEVNVATVDRADGPALRATWTWADSVVSEADTRELAESWFRMLRALVAHAREPGAGGLAPPDLTLSSLSLQELEEIQSDLRPF</sequence>
<organism evidence="6 7">
    <name type="scientific">Umezawaea tangerina</name>
    <dbReference type="NCBI Taxonomy" id="84725"/>
    <lineage>
        <taxon>Bacteria</taxon>
        <taxon>Bacillati</taxon>
        <taxon>Actinomycetota</taxon>
        <taxon>Actinomycetes</taxon>
        <taxon>Pseudonocardiales</taxon>
        <taxon>Pseudonocardiaceae</taxon>
        <taxon>Umezawaea</taxon>
    </lineage>
</organism>
<protein>
    <submittedName>
        <fullName evidence="6">Non-ribosomal peptide synthase protein (TIGR01720 family)</fullName>
    </submittedName>
</protein>
<dbReference type="AlphaFoldDB" id="A0A2T0T7M7"/>